<evidence type="ECO:0000313" key="5">
    <source>
        <dbReference type="Proteomes" id="UP000289708"/>
    </source>
</evidence>
<dbReference type="RefSeq" id="WP_164919581.1">
    <property type="nucleotide sequence ID" value="NZ_RYFI01000010.1"/>
</dbReference>
<evidence type="ECO:0008006" key="6">
    <source>
        <dbReference type="Google" id="ProtNLM"/>
    </source>
</evidence>
<gene>
    <name evidence="4" type="ORF">EK403_11640</name>
</gene>
<keyword evidence="3" id="KW-1133">Transmembrane helix</keyword>
<accession>A0A4Q0MI48</accession>
<evidence type="ECO:0000256" key="2">
    <source>
        <dbReference type="SAM" id="MobiDB-lite"/>
    </source>
</evidence>
<protein>
    <recommendedName>
        <fullName evidence="6">Phage tail protein</fullName>
    </recommendedName>
</protein>
<proteinExistence type="predicted"/>
<dbReference type="EMBL" id="RYFI01000010">
    <property type="protein sequence ID" value="RXF73134.1"/>
    <property type="molecule type" value="Genomic_DNA"/>
</dbReference>
<keyword evidence="5" id="KW-1185">Reference proteome</keyword>
<feature type="compositionally biased region" description="Low complexity" evidence="2">
    <location>
        <begin position="14"/>
        <end position="47"/>
    </location>
</feature>
<dbReference type="Proteomes" id="UP000289708">
    <property type="component" value="Unassembled WGS sequence"/>
</dbReference>
<keyword evidence="3" id="KW-0812">Transmembrane</keyword>
<name>A0A4Q0MI48_9HYPH</name>
<keyword evidence="1" id="KW-0175">Coiled coil</keyword>
<evidence type="ECO:0000256" key="1">
    <source>
        <dbReference type="SAM" id="Coils"/>
    </source>
</evidence>
<evidence type="ECO:0000313" key="4">
    <source>
        <dbReference type="EMBL" id="RXF73134.1"/>
    </source>
</evidence>
<organism evidence="4 5">
    <name type="scientific">Hansschlegelia zhihuaiae</name>
    <dbReference type="NCBI Taxonomy" id="405005"/>
    <lineage>
        <taxon>Bacteria</taxon>
        <taxon>Pseudomonadati</taxon>
        <taxon>Pseudomonadota</taxon>
        <taxon>Alphaproteobacteria</taxon>
        <taxon>Hyphomicrobiales</taxon>
        <taxon>Methylopilaceae</taxon>
        <taxon>Hansschlegelia</taxon>
    </lineage>
</organism>
<dbReference type="AlphaFoldDB" id="A0A4Q0MI48"/>
<comment type="caution">
    <text evidence="4">The sequence shown here is derived from an EMBL/GenBank/DDBJ whole genome shotgun (WGS) entry which is preliminary data.</text>
</comment>
<keyword evidence="3" id="KW-0472">Membrane</keyword>
<feature type="transmembrane region" description="Helical" evidence="3">
    <location>
        <begin position="84"/>
        <end position="105"/>
    </location>
</feature>
<feature type="coiled-coil region" evidence="1">
    <location>
        <begin position="120"/>
        <end position="170"/>
    </location>
</feature>
<sequence length="459" mass="45450">MPPSDAPAKSSDESASASGATRPAAAAAEAAKSGPPKGEAAPGPAKPEAAKAEPSKSPRGVSSMPSSTGKPAAAPSGPREGVGVLGVLAAAVGGAALAVLVIALFGKDLIRAQAPDMSRVAAAEAKLDTVGRDVAALRETLSKTAQATDASAIDARLTELSATIDQATQQADGRVAAVEKELRGLSEKVAQPAAADPALGVLAGRVDGIELRLQHAPTADALTVLGGRIAGLESRQAELPTKETIAGVASRVAAVGQAVEGVGQKIDAATAPLAQRVDQISAALSSRPKGDQAARLVVAIGALDQALAAGRPFAAELSAVKSAAGDNAELSALTSFAAAGIPTRQALAAELKDILDKLGNEKPPATASVFDRFVASASGVVKVAPQNAAAEPSASLRTRLPAAAEAGDVESALALRGSADETARAATDDWARRANARISAESALGAARTAALARLSAND</sequence>
<evidence type="ECO:0000256" key="3">
    <source>
        <dbReference type="SAM" id="Phobius"/>
    </source>
</evidence>
<reference evidence="4 5" key="1">
    <citation type="submission" date="2018-12" db="EMBL/GenBank/DDBJ databases">
        <title>bacterium Hansschlegelia zhihuaiae S113.</title>
        <authorList>
            <person name="He J."/>
        </authorList>
    </citation>
    <scope>NUCLEOTIDE SEQUENCE [LARGE SCALE GENOMIC DNA]</scope>
    <source>
        <strain evidence="4 5">S 113</strain>
    </source>
</reference>
<feature type="region of interest" description="Disordered" evidence="2">
    <location>
        <begin position="1"/>
        <end position="78"/>
    </location>
</feature>